<evidence type="ECO:0000313" key="3">
    <source>
        <dbReference type="Proteomes" id="UP001162131"/>
    </source>
</evidence>
<dbReference type="Proteomes" id="UP001162131">
    <property type="component" value="Unassembled WGS sequence"/>
</dbReference>
<keyword evidence="3" id="KW-1185">Reference proteome</keyword>
<feature type="compositionally biased region" description="Low complexity" evidence="1">
    <location>
        <begin position="393"/>
        <end position="402"/>
    </location>
</feature>
<evidence type="ECO:0000256" key="1">
    <source>
        <dbReference type="SAM" id="MobiDB-lite"/>
    </source>
</evidence>
<comment type="caution">
    <text evidence="2">The sequence shown here is derived from an EMBL/GenBank/DDBJ whole genome shotgun (WGS) entry which is preliminary data.</text>
</comment>
<evidence type="ECO:0000313" key="2">
    <source>
        <dbReference type="EMBL" id="CAG9310536.1"/>
    </source>
</evidence>
<dbReference type="AlphaFoldDB" id="A0AAU9IAU2"/>
<sequence>MDSDYENIVSEGDIPKLLTDYSSAAIYFIEKEEFENALNALSQSEELLEAITTQGGFVDPDFILLTIHNSALCFQKLGLLDDCASYLDGCLYNIKSKFLVTTDKNKSNTLANKLKKAKYECRAHIQLCAVLSQLNKHEAALNHAKLAVKKSHAIINDCLNACIDHLQRHRKIISSSRFRSRVLEHPQYKLFESPHYKNFHDSVIKSLPILEFLDEKLKEKNTGKKNSSKPPKIELRNVLGVHHHNDWIYTYNIEDVMNLHKITLFDLKSNYGIQSELTRDLMFDKIFLLMVSHFCLATEIRFLAGVEKSQFKGKEGKNWHKKAIDLARHFIPHECPLYNHIKASFEKNYKNDMAATKKSIRSSRKMDTSFRSKRAKTPHIAGFDSNSQKQSRPRSSSNMRNSKQSTEKRLQIGIIPQGPLQLPPEEDLNNISNIIMTEPTPKPEKYQKFDEFQDFKHKEISYPVKYSELSSKLTKITNENSIKSESESINPEEIIISSYDLYGIYSDSEDSQKDSTGGKNNETSDEIERNNSGTGGGH</sequence>
<accession>A0AAU9IAU2</accession>
<dbReference type="EMBL" id="CAJZBQ010000002">
    <property type="protein sequence ID" value="CAG9310536.1"/>
    <property type="molecule type" value="Genomic_DNA"/>
</dbReference>
<organism evidence="2 3">
    <name type="scientific">Blepharisma stoltei</name>
    <dbReference type="NCBI Taxonomy" id="1481888"/>
    <lineage>
        <taxon>Eukaryota</taxon>
        <taxon>Sar</taxon>
        <taxon>Alveolata</taxon>
        <taxon>Ciliophora</taxon>
        <taxon>Postciliodesmatophora</taxon>
        <taxon>Heterotrichea</taxon>
        <taxon>Heterotrichida</taxon>
        <taxon>Blepharismidae</taxon>
        <taxon>Blepharisma</taxon>
    </lineage>
</organism>
<proteinExistence type="predicted"/>
<reference evidence="2" key="1">
    <citation type="submission" date="2021-09" db="EMBL/GenBank/DDBJ databases">
        <authorList>
            <consortium name="AG Swart"/>
            <person name="Singh M."/>
            <person name="Singh A."/>
            <person name="Seah K."/>
            <person name="Emmerich C."/>
        </authorList>
    </citation>
    <scope>NUCLEOTIDE SEQUENCE</scope>
    <source>
        <strain evidence="2">ATCC30299</strain>
    </source>
</reference>
<name>A0AAU9IAU2_9CILI</name>
<feature type="region of interest" description="Disordered" evidence="1">
    <location>
        <begin position="506"/>
        <end position="538"/>
    </location>
</feature>
<protein>
    <submittedName>
        <fullName evidence="2">Uncharacterized protein</fullName>
    </submittedName>
</protein>
<feature type="region of interest" description="Disordered" evidence="1">
    <location>
        <begin position="356"/>
        <end position="424"/>
    </location>
</feature>
<gene>
    <name evidence="2" type="ORF">BSTOLATCC_MIC1378</name>
</gene>